<dbReference type="InterPro" id="IPR051912">
    <property type="entry name" value="Alkylbase_DNA_Glycosylase/TA"/>
</dbReference>
<gene>
    <name evidence="6" type="ORF">DFH01_08975</name>
</gene>
<dbReference type="GO" id="GO:0032993">
    <property type="term" value="C:protein-DNA complex"/>
    <property type="evidence" value="ECO:0007669"/>
    <property type="project" value="TreeGrafter"/>
</dbReference>
<feature type="domain" description="HhH-GPD" evidence="5">
    <location>
        <begin position="59"/>
        <end position="212"/>
    </location>
</feature>
<sequence>MHSHPSPPPPFPHPPDWARAAAQELAMRDPVFAGIEDRAGPLPWILRPKGFPGLLRAICAQLVSNEAAFAIWRRVSALPGATTPEGFLALDPERAGIEGGLTRQKVRHARALAEAILDGSLPLDRLEALPDAEAVAALCRVKGIGRWTAEVHLLFSHERPDVFPVGDLALQAAAAQLRGLPARPDARAMEAMAAEWAPWRSIAARLLWHHWLHHTKRATVDPA</sequence>
<dbReference type="PANTHER" id="PTHR43003">
    <property type="entry name" value="DNA-3-METHYLADENINE GLYCOSYLASE"/>
    <property type="match status" value="1"/>
</dbReference>
<evidence type="ECO:0000256" key="1">
    <source>
        <dbReference type="ARBA" id="ARBA00000086"/>
    </source>
</evidence>
<dbReference type="GO" id="GO:0008725">
    <property type="term" value="F:DNA-3-methyladenine glycosylase activity"/>
    <property type="evidence" value="ECO:0007669"/>
    <property type="project" value="TreeGrafter"/>
</dbReference>
<dbReference type="GO" id="GO:0032131">
    <property type="term" value="F:alkylated DNA binding"/>
    <property type="evidence" value="ECO:0007669"/>
    <property type="project" value="TreeGrafter"/>
</dbReference>
<dbReference type="EMBL" id="QGNA01000002">
    <property type="protein sequence ID" value="PWS37003.1"/>
    <property type="molecule type" value="Genomic_DNA"/>
</dbReference>
<dbReference type="GO" id="GO:0006307">
    <property type="term" value="P:DNA alkylation repair"/>
    <property type="evidence" value="ECO:0007669"/>
    <property type="project" value="TreeGrafter"/>
</dbReference>
<dbReference type="SMART" id="SM00478">
    <property type="entry name" value="ENDO3c"/>
    <property type="match status" value="1"/>
</dbReference>
<proteinExistence type="predicted"/>
<dbReference type="GO" id="GO:0005737">
    <property type="term" value="C:cytoplasm"/>
    <property type="evidence" value="ECO:0007669"/>
    <property type="project" value="TreeGrafter"/>
</dbReference>
<reference evidence="7" key="1">
    <citation type="submission" date="2018-05" db="EMBL/GenBank/DDBJ databases">
        <authorList>
            <person name="Du Z."/>
            <person name="Wang X."/>
        </authorList>
    </citation>
    <scope>NUCLEOTIDE SEQUENCE [LARGE SCALE GENOMIC DNA]</scope>
    <source>
        <strain evidence="7">CQN31</strain>
    </source>
</reference>
<dbReference type="CDD" id="cd00056">
    <property type="entry name" value="ENDO3c"/>
    <property type="match status" value="1"/>
</dbReference>
<evidence type="ECO:0000259" key="5">
    <source>
        <dbReference type="SMART" id="SM00478"/>
    </source>
</evidence>
<protein>
    <recommendedName>
        <fullName evidence="2">DNA-3-methyladenine glycosylase II</fullName>
        <ecNumber evidence="2">3.2.2.21</ecNumber>
    </recommendedName>
</protein>
<dbReference type="GO" id="GO:0043916">
    <property type="term" value="F:DNA-7-methylguanine glycosylase activity"/>
    <property type="evidence" value="ECO:0007669"/>
    <property type="project" value="TreeGrafter"/>
</dbReference>
<dbReference type="Pfam" id="PF00730">
    <property type="entry name" value="HhH-GPD"/>
    <property type="match status" value="1"/>
</dbReference>
<dbReference type="Gene3D" id="1.10.340.30">
    <property type="entry name" value="Hypothetical protein, domain 2"/>
    <property type="match status" value="1"/>
</dbReference>
<dbReference type="SUPFAM" id="SSF48150">
    <property type="entry name" value="DNA-glycosylase"/>
    <property type="match status" value="1"/>
</dbReference>
<dbReference type="PANTHER" id="PTHR43003:SF5">
    <property type="entry name" value="DNA-3-METHYLADENINE GLYCOSYLASE"/>
    <property type="match status" value="1"/>
</dbReference>
<comment type="caution">
    <text evidence="6">The sequence shown here is derived from an EMBL/GenBank/DDBJ whole genome shotgun (WGS) entry which is preliminary data.</text>
</comment>
<keyword evidence="4" id="KW-0234">DNA repair</keyword>
<comment type="catalytic activity">
    <reaction evidence="1">
        <text>Hydrolysis of alkylated DNA, releasing 3-methyladenine, 3-methylguanine, 7-methylguanine and 7-methyladenine.</text>
        <dbReference type="EC" id="3.2.2.21"/>
    </reaction>
</comment>
<evidence type="ECO:0000256" key="4">
    <source>
        <dbReference type="ARBA" id="ARBA00023204"/>
    </source>
</evidence>
<accession>A0A317FEM0</accession>
<keyword evidence="7" id="KW-1185">Reference proteome</keyword>
<dbReference type="AlphaFoldDB" id="A0A317FEM0"/>
<dbReference type="InterPro" id="IPR011257">
    <property type="entry name" value="DNA_glycosylase"/>
</dbReference>
<evidence type="ECO:0000313" key="7">
    <source>
        <dbReference type="Proteomes" id="UP000245765"/>
    </source>
</evidence>
<dbReference type="EC" id="3.2.2.21" evidence="2"/>
<evidence type="ECO:0000256" key="2">
    <source>
        <dbReference type="ARBA" id="ARBA00012000"/>
    </source>
</evidence>
<evidence type="ECO:0000313" key="6">
    <source>
        <dbReference type="EMBL" id="PWS37003.1"/>
    </source>
</evidence>
<keyword evidence="3" id="KW-0227">DNA damage</keyword>
<evidence type="ECO:0000256" key="3">
    <source>
        <dbReference type="ARBA" id="ARBA00022763"/>
    </source>
</evidence>
<dbReference type="Proteomes" id="UP000245765">
    <property type="component" value="Unassembled WGS sequence"/>
</dbReference>
<dbReference type="GO" id="GO:0006285">
    <property type="term" value="P:base-excision repair, AP site formation"/>
    <property type="evidence" value="ECO:0007669"/>
    <property type="project" value="TreeGrafter"/>
</dbReference>
<organism evidence="6 7">
    <name type="scientific">Falsiroseomonas bella</name>
    <dbReference type="NCBI Taxonomy" id="2184016"/>
    <lineage>
        <taxon>Bacteria</taxon>
        <taxon>Pseudomonadati</taxon>
        <taxon>Pseudomonadota</taxon>
        <taxon>Alphaproteobacteria</taxon>
        <taxon>Acetobacterales</taxon>
        <taxon>Roseomonadaceae</taxon>
        <taxon>Falsiroseomonas</taxon>
    </lineage>
</organism>
<name>A0A317FEM0_9PROT</name>
<dbReference type="Gene3D" id="1.10.1670.40">
    <property type="match status" value="1"/>
</dbReference>
<dbReference type="InterPro" id="IPR003265">
    <property type="entry name" value="HhH-GPD_domain"/>
</dbReference>